<dbReference type="Proteomes" id="UP000494106">
    <property type="component" value="Unassembled WGS sequence"/>
</dbReference>
<reference evidence="4 5" key="1">
    <citation type="submission" date="2020-04" db="EMBL/GenBank/DDBJ databases">
        <authorList>
            <person name="Wallbank WR R."/>
            <person name="Pardo Diaz C."/>
            <person name="Kozak K."/>
            <person name="Martin S."/>
            <person name="Jiggins C."/>
            <person name="Moest M."/>
            <person name="Warren A I."/>
            <person name="Byers J.R.P. K."/>
            <person name="Montejo-Kovacevich G."/>
            <person name="Yen C E."/>
        </authorList>
    </citation>
    <scope>NUCLEOTIDE SEQUENCE [LARGE SCALE GENOMIC DNA]</scope>
</reference>
<name>A0A8S1B815_ARCPL</name>
<evidence type="ECO:0000313" key="5">
    <source>
        <dbReference type="Proteomes" id="UP000494256"/>
    </source>
</evidence>
<sequence length="85" mass="9256">MIQRAEKVASGRSRSDSCGTRVPDVTHGARTSAASLRAHVPAARAVVPPPAASLSLHLCAPRFSRACLCRRDAAPFPRARRRRRR</sequence>
<evidence type="ECO:0000313" key="2">
    <source>
        <dbReference type="EMBL" id="CAB3226762.1"/>
    </source>
</evidence>
<evidence type="ECO:0000256" key="1">
    <source>
        <dbReference type="SAM" id="MobiDB-lite"/>
    </source>
</evidence>
<dbReference type="EMBL" id="CADEBC010000232">
    <property type="protein sequence ID" value="CAB3226762.1"/>
    <property type="molecule type" value="Genomic_DNA"/>
</dbReference>
<feature type="compositionally biased region" description="Basic and acidic residues" evidence="1">
    <location>
        <begin position="1"/>
        <end position="15"/>
    </location>
</feature>
<organism evidence="3 5">
    <name type="scientific">Arctia plantaginis</name>
    <name type="common">Wood tiger moth</name>
    <name type="synonym">Phalaena plantaginis</name>
    <dbReference type="NCBI Taxonomy" id="874455"/>
    <lineage>
        <taxon>Eukaryota</taxon>
        <taxon>Metazoa</taxon>
        <taxon>Ecdysozoa</taxon>
        <taxon>Arthropoda</taxon>
        <taxon>Hexapoda</taxon>
        <taxon>Insecta</taxon>
        <taxon>Pterygota</taxon>
        <taxon>Neoptera</taxon>
        <taxon>Endopterygota</taxon>
        <taxon>Lepidoptera</taxon>
        <taxon>Glossata</taxon>
        <taxon>Ditrysia</taxon>
        <taxon>Noctuoidea</taxon>
        <taxon>Erebidae</taxon>
        <taxon>Arctiinae</taxon>
        <taxon>Arctia</taxon>
    </lineage>
</organism>
<dbReference type="OrthoDB" id="7448637at2759"/>
<evidence type="ECO:0000313" key="3">
    <source>
        <dbReference type="EMBL" id="CAB3254802.1"/>
    </source>
</evidence>
<proteinExistence type="predicted"/>
<accession>A0A8S1B815</accession>
<evidence type="ECO:0000313" key="4">
    <source>
        <dbReference type="Proteomes" id="UP000494106"/>
    </source>
</evidence>
<comment type="caution">
    <text evidence="3">The sequence shown here is derived from an EMBL/GenBank/DDBJ whole genome shotgun (WGS) entry which is preliminary data.</text>
</comment>
<dbReference type="AlphaFoldDB" id="A0A8S1B815"/>
<protein>
    <submittedName>
        <fullName evidence="3">Uncharacterized protein</fullName>
    </submittedName>
</protein>
<feature type="region of interest" description="Disordered" evidence="1">
    <location>
        <begin position="1"/>
        <end position="33"/>
    </location>
</feature>
<dbReference type="Proteomes" id="UP000494256">
    <property type="component" value="Unassembled WGS sequence"/>
</dbReference>
<gene>
    <name evidence="3" type="ORF">APLA_LOCUS14953</name>
    <name evidence="2" type="ORF">APLA_LOCUS3070</name>
</gene>
<keyword evidence="4" id="KW-1185">Reference proteome</keyword>
<dbReference type="EMBL" id="CADEBD010000422">
    <property type="protein sequence ID" value="CAB3254802.1"/>
    <property type="molecule type" value="Genomic_DNA"/>
</dbReference>